<evidence type="ECO:0000259" key="5">
    <source>
        <dbReference type="Pfam" id="PF25990"/>
    </source>
</evidence>
<sequence>MKKRTLIILSIVTVAFLIVAGFIAKAVTGSNGEKEAAYDTYTIKPESPIKVTGKVSPEAIKTYQNNKQLGEFVSVQVNEGQRVVQGTPLINYQADPEKRNQLSRQVQESEAKGNQAEINQARKQLNQYDSQVSDSIYASFNGIVSNIKKTNVGEGEPILKLISDDPQIKTTVSEYDLNKITVGDHVNVTVTSTGKKGKGKIKSISELPTSYEQEVSGNSQAAMSGAQSSGAGEGEAQATLNTSNPTEHQPSGGDDGASSKYTVMIGDLDFDVRNGFSVEAEIPLDTIKFPSSVLTKDDYVYVVDKDHTVHKRKIKYDKNNGDLILKKGLKKGDVLIKNPDSDLQDGKKVEVSS</sequence>
<feature type="compositionally biased region" description="Low complexity" evidence="4">
    <location>
        <begin position="216"/>
        <end position="238"/>
    </location>
</feature>
<dbReference type="Gene3D" id="2.40.30.170">
    <property type="match status" value="1"/>
</dbReference>
<dbReference type="InterPro" id="IPR058636">
    <property type="entry name" value="Beta-barrel_YknX"/>
</dbReference>
<gene>
    <name evidence="6" type="ORF">LN051_01450</name>
</gene>
<evidence type="ECO:0000313" key="7">
    <source>
        <dbReference type="Proteomes" id="UP001197626"/>
    </source>
</evidence>
<dbReference type="EMBL" id="CP086654">
    <property type="protein sequence ID" value="UEX90364.1"/>
    <property type="molecule type" value="Genomic_DNA"/>
</dbReference>
<keyword evidence="2 3" id="KW-0175">Coiled coil</keyword>
<feature type="domain" description="YknX-like beta-barrel" evidence="5">
    <location>
        <begin position="167"/>
        <end position="220"/>
    </location>
</feature>
<dbReference type="PANTHER" id="PTHR32347">
    <property type="entry name" value="EFFLUX SYSTEM COMPONENT YKNX-RELATED"/>
    <property type="match status" value="1"/>
</dbReference>
<feature type="coiled-coil region" evidence="3">
    <location>
        <begin position="99"/>
        <end position="131"/>
    </location>
</feature>
<proteinExistence type="predicted"/>
<reference evidence="6 7" key="1">
    <citation type="journal article" date="2022" name="Pathogens">
        <title>Staphylococcus ratti sp. nov. Isolated from a Lab Rat.</title>
        <authorList>
            <person name="Kovarovic V."/>
            <person name="Sedlacek I."/>
            <person name="Petras P."/>
            <person name="Kralova S."/>
            <person name="Maslanova I."/>
            <person name="Svec P."/>
            <person name="Neumann-Schaal M."/>
            <person name="Botka T."/>
            <person name="Gelbicova T."/>
            <person name="Stankova E."/>
            <person name="Doskar J."/>
            <person name="Pantucek R."/>
        </authorList>
    </citation>
    <scope>NUCLEOTIDE SEQUENCE [LARGE SCALE GENOMIC DNA]</scope>
    <source>
        <strain evidence="6 7">CCM 9025</strain>
    </source>
</reference>
<evidence type="ECO:0000256" key="4">
    <source>
        <dbReference type="SAM" id="MobiDB-lite"/>
    </source>
</evidence>
<dbReference type="PANTHER" id="PTHR32347:SF14">
    <property type="entry name" value="EFFLUX SYSTEM COMPONENT YKNX-RELATED"/>
    <property type="match status" value="1"/>
</dbReference>
<dbReference type="Gene3D" id="2.40.420.20">
    <property type="match status" value="1"/>
</dbReference>
<keyword evidence="7" id="KW-1185">Reference proteome</keyword>
<dbReference type="Pfam" id="PF25990">
    <property type="entry name" value="Beta-barrel_YknX"/>
    <property type="match status" value="1"/>
</dbReference>
<dbReference type="InterPro" id="IPR050465">
    <property type="entry name" value="UPF0194_transport"/>
</dbReference>
<evidence type="ECO:0000256" key="2">
    <source>
        <dbReference type="ARBA" id="ARBA00023054"/>
    </source>
</evidence>
<protein>
    <submittedName>
        <fullName evidence="6">HlyD family efflux transporter periplasmic adaptor subunit</fullName>
    </submittedName>
</protein>
<feature type="compositionally biased region" description="Polar residues" evidence="4">
    <location>
        <begin position="239"/>
        <end position="249"/>
    </location>
</feature>
<evidence type="ECO:0000256" key="1">
    <source>
        <dbReference type="ARBA" id="ARBA00004196"/>
    </source>
</evidence>
<name>A0ABY3PDQ7_9STAP</name>
<organism evidence="6 7">
    <name type="scientific">Staphylococcus ratti</name>
    <dbReference type="NCBI Taxonomy" id="2892440"/>
    <lineage>
        <taxon>Bacteria</taxon>
        <taxon>Bacillati</taxon>
        <taxon>Bacillota</taxon>
        <taxon>Bacilli</taxon>
        <taxon>Bacillales</taxon>
        <taxon>Staphylococcaceae</taxon>
        <taxon>Staphylococcus</taxon>
    </lineage>
</organism>
<accession>A0ABY3PDQ7</accession>
<evidence type="ECO:0000313" key="6">
    <source>
        <dbReference type="EMBL" id="UEX90364.1"/>
    </source>
</evidence>
<evidence type="ECO:0000256" key="3">
    <source>
        <dbReference type="SAM" id="Coils"/>
    </source>
</evidence>
<comment type="subcellular location">
    <subcellularLocation>
        <location evidence="1">Cell envelope</location>
    </subcellularLocation>
</comment>
<dbReference type="Proteomes" id="UP001197626">
    <property type="component" value="Chromosome"/>
</dbReference>
<feature type="region of interest" description="Disordered" evidence="4">
    <location>
        <begin position="211"/>
        <end position="258"/>
    </location>
</feature>
<dbReference type="RefSeq" id="WP_229292860.1">
    <property type="nucleotide sequence ID" value="NZ_CP086654.1"/>
</dbReference>